<evidence type="ECO:0000256" key="2">
    <source>
        <dbReference type="ARBA" id="ARBA00022801"/>
    </source>
</evidence>
<dbReference type="OrthoDB" id="6372431at2759"/>
<dbReference type="GO" id="GO:0005524">
    <property type="term" value="F:ATP binding"/>
    <property type="evidence" value="ECO:0007669"/>
    <property type="project" value="UniProtKB-KW"/>
</dbReference>
<dbReference type="InterPro" id="IPR000407">
    <property type="entry name" value="GDA1_CD39_NTPase"/>
</dbReference>
<comment type="caution">
    <text evidence="5">The sequence shown here is derived from an EMBL/GenBank/DDBJ whole genome shotgun (WGS) entry which is preliminary data.</text>
</comment>
<dbReference type="GO" id="GO:0017110">
    <property type="term" value="F:nucleoside diphosphate phosphatase activity"/>
    <property type="evidence" value="ECO:0007669"/>
    <property type="project" value="TreeGrafter"/>
</dbReference>
<keyword evidence="4" id="KW-0472">Membrane</keyword>
<evidence type="ECO:0000256" key="1">
    <source>
        <dbReference type="ARBA" id="ARBA00009283"/>
    </source>
</evidence>
<dbReference type="Gene3D" id="3.30.420.40">
    <property type="match status" value="1"/>
</dbReference>
<protein>
    <submittedName>
        <fullName evidence="5">Putative apyrase 6</fullName>
    </submittedName>
</protein>
<evidence type="ECO:0000313" key="6">
    <source>
        <dbReference type="Proteomes" id="UP000634136"/>
    </source>
</evidence>
<evidence type="ECO:0000256" key="3">
    <source>
        <dbReference type="PIRSR" id="PIRSR600407-2"/>
    </source>
</evidence>
<dbReference type="GO" id="GO:0016020">
    <property type="term" value="C:membrane"/>
    <property type="evidence" value="ECO:0007669"/>
    <property type="project" value="TreeGrafter"/>
</dbReference>
<dbReference type="Gene3D" id="3.30.420.150">
    <property type="entry name" value="Exopolyphosphatase. Domain 2"/>
    <property type="match status" value="1"/>
</dbReference>
<keyword evidence="4" id="KW-1133">Transmembrane helix</keyword>
<proteinExistence type="inferred from homology"/>
<sequence>MISLYSSSPPPGLQSNSNRQPTKWLILVASLCTIPFFFYLFTTAQKIHNSSKFAEPKSTFFGLVINAGSSGSKINIFEFLGEGRIPFLDEAGSSSMKIRVGLMGFSGDPDGAGASIVQLVEFAKQQVPKKEWARTKIQLMATQELESLSVEVREKMLDSCRKVLWSSGFLFKDEWARVIQGEEQGISSWVAVNYALGNLGREPQETTGIVELGGDSLQVTSVLHNAKLVRSSRVIKLSGVTYNIYTRSWPEFGQARTHSTKKPGNQALLQDLAEETVYSNEERRDVGNVGDGIELRAKKITNNHTACAYKTCNSASVALCNGCQHPPCDFTTSFHELSGEQVSSGTFLYTSEVFGMVPRASLSELEAAGQHYCEDHWDALKNQHNEIDDLELAKYCFSSAFMVALLHDVFGMSMEEKRVGFGNQKKSFHVDWTLGSFIIETMAEPHELEHVDTGLIVGNESVTYFSMFAFLFLIVLAAFFVLQWRKPQLKTVYDLEKGHYIVTRVPR</sequence>
<keyword evidence="6" id="KW-1185">Reference proteome</keyword>
<reference evidence="5" key="1">
    <citation type="submission" date="2020-09" db="EMBL/GenBank/DDBJ databases">
        <title>Genome-Enabled Discovery of Anthraquinone Biosynthesis in Senna tora.</title>
        <authorList>
            <person name="Kang S.-H."/>
            <person name="Pandey R.P."/>
            <person name="Lee C.-M."/>
            <person name="Sim J.-S."/>
            <person name="Jeong J.-T."/>
            <person name="Choi B.-S."/>
            <person name="Jung M."/>
            <person name="Ginzburg D."/>
            <person name="Zhao K."/>
            <person name="Won S.Y."/>
            <person name="Oh T.-J."/>
            <person name="Yu Y."/>
            <person name="Kim N.-H."/>
            <person name="Lee O.R."/>
            <person name="Lee T.-H."/>
            <person name="Bashyal P."/>
            <person name="Kim T.-S."/>
            <person name="Lee W.-H."/>
            <person name="Kawkins C."/>
            <person name="Kim C.-K."/>
            <person name="Kim J.S."/>
            <person name="Ahn B.O."/>
            <person name="Rhee S.Y."/>
            <person name="Sohng J.K."/>
        </authorList>
    </citation>
    <scope>NUCLEOTIDE SEQUENCE</scope>
    <source>
        <tissue evidence="5">Leaf</tissue>
    </source>
</reference>
<keyword evidence="3" id="KW-0067">ATP-binding</keyword>
<dbReference type="PANTHER" id="PTHR11782:SF96">
    <property type="entry name" value="APYRASE 6-RELATED"/>
    <property type="match status" value="1"/>
</dbReference>
<evidence type="ECO:0000256" key="4">
    <source>
        <dbReference type="SAM" id="Phobius"/>
    </source>
</evidence>
<feature type="binding site" evidence="3">
    <location>
        <begin position="214"/>
        <end position="218"/>
    </location>
    <ligand>
        <name>ATP</name>
        <dbReference type="ChEBI" id="CHEBI:30616"/>
    </ligand>
</feature>
<dbReference type="AlphaFoldDB" id="A0A834TZQ9"/>
<dbReference type="PANTHER" id="PTHR11782">
    <property type="entry name" value="ADENOSINE/GUANOSINE DIPHOSPHATASE"/>
    <property type="match status" value="1"/>
</dbReference>
<keyword evidence="3" id="KW-0547">Nucleotide-binding</keyword>
<feature type="transmembrane region" description="Helical" evidence="4">
    <location>
        <begin position="462"/>
        <end position="482"/>
    </location>
</feature>
<organism evidence="5 6">
    <name type="scientific">Senna tora</name>
    <dbReference type="NCBI Taxonomy" id="362788"/>
    <lineage>
        <taxon>Eukaryota</taxon>
        <taxon>Viridiplantae</taxon>
        <taxon>Streptophyta</taxon>
        <taxon>Embryophyta</taxon>
        <taxon>Tracheophyta</taxon>
        <taxon>Spermatophyta</taxon>
        <taxon>Magnoliopsida</taxon>
        <taxon>eudicotyledons</taxon>
        <taxon>Gunneridae</taxon>
        <taxon>Pentapetalae</taxon>
        <taxon>rosids</taxon>
        <taxon>fabids</taxon>
        <taxon>Fabales</taxon>
        <taxon>Fabaceae</taxon>
        <taxon>Caesalpinioideae</taxon>
        <taxon>Cassia clade</taxon>
        <taxon>Senna</taxon>
    </lineage>
</organism>
<dbReference type="Proteomes" id="UP000634136">
    <property type="component" value="Unassembled WGS sequence"/>
</dbReference>
<name>A0A834TZQ9_9FABA</name>
<accession>A0A834TZQ9</accession>
<gene>
    <name evidence="5" type="ORF">G2W53_013888</name>
</gene>
<keyword evidence="2" id="KW-0378">Hydrolase</keyword>
<keyword evidence="4" id="KW-0812">Transmembrane</keyword>
<comment type="similarity">
    <text evidence="1">Belongs to the GDA1/CD39 NTPase family.</text>
</comment>
<dbReference type="EMBL" id="JAAIUW010000005">
    <property type="protein sequence ID" value="KAF7831555.1"/>
    <property type="molecule type" value="Genomic_DNA"/>
</dbReference>
<evidence type="ECO:0000313" key="5">
    <source>
        <dbReference type="EMBL" id="KAF7831555.1"/>
    </source>
</evidence>
<dbReference type="GO" id="GO:0009134">
    <property type="term" value="P:nucleoside diphosphate catabolic process"/>
    <property type="evidence" value="ECO:0007669"/>
    <property type="project" value="TreeGrafter"/>
</dbReference>
<feature type="transmembrane region" description="Helical" evidence="4">
    <location>
        <begin position="24"/>
        <end position="42"/>
    </location>
</feature>
<dbReference type="Pfam" id="PF01150">
    <property type="entry name" value="GDA1_CD39"/>
    <property type="match status" value="1"/>
</dbReference>